<sequence>MTAQEALSNAASFTQEQLSSLFKPPYTYDDAKNSTGLAENKPIDNLQDQEFVDNSLDDDRFFEAAEHESVVFGVKLRNIHGVEIPATDHETWSVKASDGNWGIFWPKKEVKLTFGRIIALAGDFYSSHMDDNRTPVCGAFFAENLSLNTPEGWKAAVARFKSAVKSLKDDTDRNLVTIGDLIDQEKKGTEEAEKEIEKGDGPKDLHTIANAYHDHGCGIPTNPSWIAATMGLKNPKSSLYAWLSFINADHFGDDALAAYKVGHSVAMELAREAGSKTSDSEKANGLQDAYMHEAFCLHYLTDMFSSGHLRTPRRQIHNDNYNEQSIAATSAITTKETPIWDFQANYMHDNDSDTGLLVQNQLGQQWLCYGDKQFKESWDIVNRARIKNCIQASVDELYEAFLKQTTKNPSDFNAVKQIPIPMLAAAKGPSTTWKSQWGGYDIHNPAPLWQVNSEDDKTAWTIRANVNDHSVFGRKPGTLRNTDPSWTGLSVDASKECYAARDSDFRTKGSAPLARPIEGLTSGGFLQIQDLAPDGARLQTCVNFWGPVVVGIHDREGNVEDKDTFTLRNRITDFDSYRDKSIVQPLQCVKWHDKDGLIIYRLMLQQKAGKQTVTLSGWSVKDSSGKDQVKFDPEKSWAFQTASVFKDSPVAEASTHPNLIRALAGSFKGQADVNMALLKFSPGGPIEVNLISKDGKVKPVQTLTDTKGVYNYLKTLETGDSDQVLLASFQDGGAGATKMTLNVVNLTGDTPAVTKHEATIQASPQSSKSVLVGDLQKTGKSQIVALFDSPADLVVSVNEYSANSISETSQKHLPRTLSNLPLIRPFFHALIPTEDRTSPNSLSILQVSLHEYNQKPHFVFRLTDTTTWTTKTSTPIEDRLASDPHYFHIKWIRCSRKSDFDLNTSNAVLEVFSFYGVLGIRLFAPISEKKLENYQEIGMLQYMGQTSIGAGMGCEGDWGNGILTWGAKENDFVDFVAWTPDASGKSGEGRWGMSAADTERPLVKGWDVEHRPGYRA</sequence>
<gene>
    <name evidence="1" type="ORF">NW768_002349</name>
</gene>
<dbReference type="EMBL" id="JAOQBH010000003">
    <property type="protein sequence ID" value="KAJ4138514.1"/>
    <property type="molecule type" value="Genomic_DNA"/>
</dbReference>
<dbReference type="InterPro" id="IPR049756">
    <property type="entry name" value="PlcA-like_dom"/>
</dbReference>
<comment type="caution">
    <text evidence="1">The sequence shown here is derived from an EMBL/GenBank/DDBJ whole genome shotgun (WGS) entry which is preliminary data.</text>
</comment>
<evidence type="ECO:0008006" key="3">
    <source>
        <dbReference type="Google" id="ProtNLM"/>
    </source>
</evidence>
<name>A0ABQ8RNL3_FUSEQ</name>
<evidence type="ECO:0000313" key="1">
    <source>
        <dbReference type="EMBL" id="KAJ4138514.1"/>
    </source>
</evidence>
<protein>
    <recommendedName>
        <fullName evidence="3">Phosphatidylcholine-hydrolyzing phospholipase C</fullName>
    </recommendedName>
</protein>
<organism evidence="1 2">
    <name type="scientific">Fusarium equiseti</name>
    <name type="common">Fusarium scirpi</name>
    <dbReference type="NCBI Taxonomy" id="61235"/>
    <lineage>
        <taxon>Eukaryota</taxon>
        <taxon>Fungi</taxon>
        <taxon>Dikarya</taxon>
        <taxon>Ascomycota</taxon>
        <taxon>Pezizomycotina</taxon>
        <taxon>Sordariomycetes</taxon>
        <taxon>Hypocreomycetidae</taxon>
        <taxon>Hypocreales</taxon>
        <taxon>Nectriaceae</taxon>
        <taxon>Fusarium</taxon>
        <taxon>Fusarium incarnatum-equiseti species complex</taxon>
    </lineage>
</organism>
<dbReference type="Proteomes" id="UP001152024">
    <property type="component" value="Unassembled WGS sequence"/>
</dbReference>
<proteinExistence type="predicted"/>
<reference evidence="1" key="1">
    <citation type="submission" date="2022-09" db="EMBL/GenBank/DDBJ databases">
        <title>Fusarium specimens isolated from Avocado Roots.</title>
        <authorList>
            <person name="Stajich J."/>
            <person name="Roper C."/>
            <person name="Heimlech-Rivalta G."/>
        </authorList>
    </citation>
    <scope>NUCLEOTIDE SEQUENCE</scope>
    <source>
        <strain evidence="1">CF00095</strain>
    </source>
</reference>
<accession>A0ABQ8RNL3</accession>
<evidence type="ECO:0000313" key="2">
    <source>
        <dbReference type="Proteomes" id="UP001152024"/>
    </source>
</evidence>
<dbReference type="CDD" id="cd22893">
    <property type="entry name" value="PlcA-like"/>
    <property type="match status" value="1"/>
</dbReference>
<keyword evidence="2" id="KW-1185">Reference proteome</keyword>